<evidence type="ECO:0000259" key="3">
    <source>
        <dbReference type="PROSITE" id="PS51462"/>
    </source>
</evidence>
<feature type="domain" description="Nudix hydrolase" evidence="3">
    <location>
        <begin position="7"/>
        <end position="145"/>
    </location>
</feature>
<dbReference type="GO" id="GO:0016787">
    <property type="term" value="F:hydrolase activity"/>
    <property type="evidence" value="ECO:0007669"/>
    <property type="project" value="UniProtKB-KW"/>
</dbReference>
<dbReference type="PANTHER" id="PTHR43736:SF1">
    <property type="entry name" value="DIHYDRONEOPTERIN TRIPHOSPHATE DIPHOSPHATASE"/>
    <property type="match status" value="1"/>
</dbReference>
<dbReference type="PROSITE" id="PS00893">
    <property type="entry name" value="NUDIX_BOX"/>
    <property type="match status" value="1"/>
</dbReference>
<dbReference type="Pfam" id="PF00293">
    <property type="entry name" value="NUDIX"/>
    <property type="match status" value="1"/>
</dbReference>
<evidence type="ECO:0000313" key="4">
    <source>
        <dbReference type="EMBL" id="PIR77379.1"/>
    </source>
</evidence>
<organism evidence="4 5">
    <name type="scientific">Candidatus Magasanikbacteria bacterium CG10_big_fil_rev_8_21_14_0_10_38_6</name>
    <dbReference type="NCBI Taxonomy" id="1974647"/>
    <lineage>
        <taxon>Bacteria</taxon>
        <taxon>Candidatus Magasanikiibacteriota</taxon>
    </lineage>
</organism>
<sequence>MIFTTPPSSFVSSVDVVIGFCEYNGTFLLIKYHPSKRHGDKWCIPGGKREEGETLEEAAVREVQEETGLTFAVADAKKQLTLAVRHDYADFYIHAFPFVLTALPSSIILEEDGHTDYCYMTPEQAIADLDLVQDNDQFIAHFYGLTI</sequence>
<comment type="similarity">
    <text evidence="2">Belongs to the Nudix hydrolase family.</text>
</comment>
<name>A0A2M6P1E5_9BACT</name>
<dbReference type="SUPFAM" id="SSF55811">
    <property type="entry name" value="Nudix"/>
    <property type="match status" value="1"/>
</dbReference>
<dbReference type="PRINTS" id="PR00502">
    <property type="entry name" value="NUDIXFAMILY"/>
</dbReference>
<proteinExistence type="inferred from homology"/>
<reference evidence="5" key="1">
    <citation type="submission" date="2017-09" db="EMBL/GenBank/DDBJ databases">
        <title>Depth-based differentiation of microbial function through sediment-hosted aquifers and enrichment of novel symbionts in the deep terrestrial subsurface.</title>
        <authorList>
            <person name="Probst A.J."/>
            <person name="Ladd B."/>
            <person name="Jarett J.K."/>
            <person name="Geller-Mcgrath D.E."/>
            <person name="Sieber C.M.K."/>
            <person name="Emerson J.B."/>
            <person name="Anantharaman K."/>
            <person name="Thomas B.C."/>
            <person name="Malmstrom R."/>
            <person name="Stieglmeier M."/>
            <person name="Klingl A."/>
            <person name="Woyke T."/>
            <person name="Ryan C.M."/>
            <person name="Banfield J.F."/>
        </authorList>
    </citation>
    <scope>NUCLEOTIDE SEQUENCE [LARGE SCALE GENOMIC DNA]</scope>
</reference>
<comment type="caution">
    <text evidence="4">The sequence shown here is derived from an EMBL/GenBank/DDBJ whole genome shotgun (WGS) entry which is preliminary data.</text>
</comment>
<dbReference type="AlphaFoldDB" id="A0A2M6P1E5"/>
<evidence type="ECO:0000256" key="1">
    <source>
        <dbReference type="ARBA" id="ARBA00022801"/>
    </source>
</evidence>
<protein>
    <recommendedName>
        <fullName evidence="3">Nudix hydrolase domain-containing protein</fullName>
    </recommendedName>
</protein>
<dbReference type="PROSITE" id="PS51462">
    <property type="entry name" value="NUDIX"/>
    <property type="match status" value="1"/>
</dbReference>
<dbReference type="EMBL" id="PFBW01000124">
    <property type="protein sequence ID" value="PIR77379.1"/>
    <property type="molecule type" value="Genomic_DNA"/>
</dbReference>
<dbReference type="Gene3D" id="3.90.79.10">
    <property type="entry name" value="Nucleoside Triphosphate Pyrophosphohydrolase"/>
    <property type="match status" value="1"/>
</dbReference>
<dbReference type="InterPro" id="IPR020476">
    <property type="entry name" value="Nudix_hydrolase"/>
</dbReference>
<dbReference type="InterPro" id="IPR020084">
    <property type="entry name" value="NUDIX_hydrolase_CS"/>
</dbReference>
<dbReference type="PANTHER" id="PTHR43736">
    <property type="entry name" value="ADP-RIBOSE PYROPHOSPHATASE"/>
    <property type="match status" value="1"/>
</dbReference>
<dbReference type="InterPro" id="IPR015797">
    <property type="entry name" value="NUDIX_hydrolase-like_dom_sf"/>
</dbReference>
<keyword evidence="1 2" id="KW-0378">Hydrolase</keyword>
<evidence type="ECO:0000313" key="5">
    <source>
        <dbReference type="Proteomes" id="UP000228528"/>
    </source>
</evidence>
<gene>
    <name evidence="4" type="ORF">COU30_02815</name>
</gene>
<dbReference type="InterPro" id="IPR000086">
    <property type="entry name" value="NUDIX_hydrolase_dom"/>
</dbReference>
<dbReference type="Proteomes" id="UP000228528">
    <property type="component" value="Unassembled WGS sequence"/>
</dbReference>
<dbReference type="CDD" id="cd02883">
    <property type="entry name" value="NUDIX_Hydrolase"/>
    <property type="match status" value="1"/>
</dbReference>
<accession>A0A2M6P1E5</accession>
<evidence type="ECO:0000256" key="2">
    <source>
        <dbReference type="RuleBase" id="RU003476"/>
    </source>
</evidence>